<dbReference type="Proteomes" id="UP001596328">
    <property type="component" value="Unassembled WGS sequence"/>
</dbReference>
<dbReference type="CDD" id="cd24146">
    <property type="entry name" value="nat-AmDH_N_like"/>
    <property type="match status" value="1"/>
</dbReference>
<dbReference type="SUPFAM" id="SSF51735">
    <property type="entry name" value="NAD(P)-binding Rossmann-fold domains"/>
    <property type="match status" value="1"/>
</dbReference>
<feature type="domain" description="2,4-diaminopentanoate dehydrogenase C-terminal" evidence="1">
    <location>
        <begin position="141"/>
        <end position="328"/>
    </location>
</feature>
<evidence type="ECO:0000259" key="1">
    <source>
        <dbReference type="Pfam" id="PF19328"/>
    </source>
</evidence>
<dbReference type="EMBL" id="JBHSWU010000085">
    <property type="protein sequence ID" value="MFC6724009.1"/>
    <property type="molecule type" value="Genomic_DNA"/>
</dbReference>
<proteinExistence type="predicted"/>
<evidence type="ECO:0000313" key="3">
    <source>
        <dbReference type="Proteomes" id="UP001596328"/>
    </source>
</evidence>
<organism evidence="2 3">
    <name type="scientific">Halobium palmae</name>
    <dbReference type="NCBI Taxonomy" id="1776492"/>
    <lineage>
        <taxon>Archaea</taxon>
        <taxon>Methanobacteriati</taxon>
        <taxon>Methanobacteriota</taxon>
        <taxon>Stenosarchaea group</taxon>
        <taxon>Halobacteria</taxon>
        <taxon>Halobacteriales</taxon>
        <taxon>Haloferacaceae</taxon>
        <taxon>Halobium</taxon>
    </lineage>
</organism>
<dbReference type="InterPro" id="IPR045760">
    <property type="entry name" value="DAP_DH_C"/>
</dbReference>
<dbReference type="AlphaFoldDB" id="A0ABD5RXR0"/>
<comment type="caution">
    <text evidence="2">The sequence shown here is derived from an EMBL/GenBank/DDBJ whole genome shotgun (WGS) entry which is preliminary data.</text>
</comment>
<dbReference type="Pfam" id="PF19328">
    <property type="entry name" value="DAP_DH_C"/>
    <property type="match status" value="1"/>
</dbReference>
<protein>
    <recommendedName>
        <fullName evidence="1">2,4-diaminopentanoate dehydrogenase C-terminal domain-containing protein</fullName>
    </recommendedName>
</protein>
<reference evidence="2 3" key="1">
    <citation type="journal article" date="2019" name="Int. J. Syst. Evol. Microbiol.">
        <title>The Global Catalogue of Microorganisms (GCM) 10K type strain sequencing project: providing services to taxonomists for standard genome sequencing and annotation.</title>
        <authorList>
            <consortium name="The Broad Institute Genomics Platform"/>
            <consortium name="The Broad Institute Genome Sequencing Center for Infectious Disease"/>
            <person name="Wu L."/>
            <person name="Ma J."/>
        </authorList>
    </citation>
    <scope>NUCLEOTIDE SEQUENCE [LARGE SCALE GENOMIC DNA]</scope>
    <source>
        <strain evidence="2 3">NBRC 111368</strain>
    </source>
</reference>
<gene>
    <name evidence="2" type="ORF">ACFQE1_06400</name>
</gene>
<name>A0ABD5RXR0_9EURY</name>
<keyword evidence="3" id="KW-1185">Reference proteome</keyword>
<dbReference type="InterPro" id="IPR036291">
    <property type="entry name" value="NAD(P)-bd_dom_sf"/>
</dbReference>
<sequence length="335" mass="34770">MNDDTYTAVQYGLGPIGSRIATTAHETGFEFVGAVDIDPEKVGRPVGDVAGFDTDADVTVTDDAADALVADPDVVFHSTGSSVEAVAPQLREIASAGANVVSTTEELSYPWWNAPEVAADLDAVAEENDVTVLGTGINPGFVMDTMPAVLSTPMASVDAVTVERVQDAGERREPLQKKVGAGVSVETFEEEIATEAGHVGSTESVAMLANALGFDLDGIEESIEPVVDEGGAESDFVTVEPGDVAGLRQVAHGSVDGETVVTLDLQMYVGADDPHDRVGFEGDPPVSVTVEGGYHGDVATSAVVTNVAPNVVAARPGLRSMLDVTTPSFTRQARR</sequence>
<evidence type="ECO:0000313" key="2">
    <source>
        <dbReference type="EMBL" id="MFC6724009.1"/>
    </source>
</evidence>
<dbReference type="Gene3D" id="3.40.50.720">
    <property type="entry name" value="NAD(P)-binding Rossmann-like Domain"/>
    <property type="match status" value="1"/>
</dbReference>
<accession>A0ABD5RXR0</accession>